<evidence type="ECO:0000313" key="2">
    <source>
        <dbReference type="Proteomes" id="UP000076502"/>
    </source>
</evidence>
<evidence type="ECO:0000313" key="1">
    <source>
        <dbReference type="EMBL" id="KZC10140.1"/>
    </source>
</evidence>
<dbReference type="Proteomes" id="UP000076502">
    <property type="component" value="Unassembled WGS sequence"/>
</dbReference>
<name>A0A154PG24_DUFNO</name>
<dbReference type="EMBL" id="KQ434886">
    <property type="protein sequence ID" value="KZC10140.1"/>
    <property type="molecule type" value="Genomic_DNA"/>
</dbReference>
<proteinExistence type="predicted"/>
<sequence length="85" mass="9787">MTASVEDYYDGSRTFSWLADLIGLPIDQVKKKNCLLSFRFRIILHSPARPSYWSPNRRKGGRIDRTWITPGSPSCSYFLSLRDSS</sequence>
<keyword evidence="2" id="KW-1185">Reference proteome</keyword>
<protein>
    <submittedName>
        <fullName evidence="1">Uncharacterized protein</fullName>
    </submittedName>
</protein>
<dbReference type="AlphaFoldDB" id="A0A154PG24"/>
<organism evidence="1 2">
    <name type="scientific">Dufourea novaeangliae</name>
    <name type="common">Sweat bee</name>
    <dbReference type="NCBI Taxonomy" id="178035"/>
    <lineage>
        <taxon>Eukaryota</taxon>
        <taxon>Metazoa</taxon>
        <taxon>Ecdysozoa</taxon>
        <taxon>Arthropoda</taxon>
        <taxon>Hexapoda</taxon>
        <taxon>Insecta</taxon>
        <taxon>Pterygota</taxon>
        <taxon>Neoptera</taxon>
        <taxon>Endopterygota</taxon>
        <taxon>Hymenoptera</taxon>
        <taxon>Apocrita</taxon>
        <taxon>Aculeata</taxon>
        <taxon>Apoidea</taxon>
        <taxon>Anthophila</taxon>
        <taxon>Halictidae</taxon>
        <taxon>Rophitinae</taxon>
        <taxon>Dufourea</taxon>
    </lineage>
</organism>
<reference evidence="1 2" key="1">
    <citation type="submission" date="2015-07" db="EMBL/GenBank/DDBJ databases">
        <title>The genome of Dufourea novaeangliae.</title>
        <authorList>
            <person name="Pan H."/>
            <person name="Kapheim K."/>
        </authorList>
    </citation>
    <scope>NUCLEOTIDE SEQUENCE [LARGE SCALE GENOMIC DNA]</scope>
    <source>
        <strain evidence="1">0120121106</strain>
        <tissue evidence="1">Whole body</tissue>
    </source>
</reference>
<gene>
    <name evidence="1" type="ORF">WN55_01123</name>
</gene>
<accession>A0A154PG24</accession>